<comment type="caution">
    <text evidence="15">The sequence shown here is derived from an EMBL/GenBank/DDBJ whole genome shotgun (WGS) entry which is preliminary data.</text>
</comment>
<evidence type="ECO:0000256" key="1">
    <source>
        <dbReference type="ARBA" id="ARBA00002724"/>
    </source>
</evidence>
<keyword evidence="6 13" id="KW-0489">Methyltransferase</keyword>
<evidence type="ECO:0000256" key="13">
    <source>
        <dbReference type="PROSITE-ProRule" id="PRU01023"/>
    </source>
</evidence>
<accession>A0A923MEL3</accession>
<dbReference type="InterPro" id="IPR004573">
    <property type="entry name" value="rRNA_ssu_MeTfrase_B"/>
</dbReference>
<reference evidence="15" key="1">
    <citation type="submission" date="2020-08" db="EMBL/GenBank/DDBJ databases">
        <title>Genome public.</title>
        <authorList>
            <person name="Liu C."/>
            <person name="Sun Q."/>
        </authorList>
    </citation>
    <scope>NUCLEOTIDE SEQUENCE</scope>
    <source>
        <strain evidence="15">BX15</strain>
    </source>
</reference>
<dbReference type="Gene3D" id="3.30.70.1170">
    <property type="entry name" value="Sun protein, domain 3"/>
    <property type="match status" value="1"/>
</dbReference>
<dbReference type="InterPro" id="IPR029063">
    <property type="entry name" value="SAM-dependent_MTases_sf"/>
</dbReference>
<gene>
    <name evidence="15" type="primary">rsmB</name>
    <name evidence="15" type="ORF">H8Z83_02865</name>
</gene>
<dbReference type="PRINTS" id="PR02008">
    <property type="entry name" value="RCMTFAMILY"/>
</dbReference>
<comment type="function">
    <text evidence="1">Specifically methylates the cytosine at position 967 (m5C967) of 16S rRNA.</text>
</comment>
<feature type="domain" description="SAM-dependent MTase RsmB/NOP-type" evidence="14">
    <location>
        <begin position="169"/>
        <end position="439"/>
    </location>
</feature>
<dbReference type="EMBL" id="JACOQI010000002">
    <property type="protein sequence ID" value="MBC5769287.1"/>
    <property type="molecule type" value="Genomic_DNA"/>
</dbReference>
<keyword evidence="7 13" id="KW-0808">Transferase</keyword>
<sequence length="439" mass="47959">MGARETALRVLMSCRNNHAWADAALKAQLGRDGLVGPEAALCSRLVYGVVQNQQLLDFYLSAYCSQKPDHLQPPLLEILRLGAYQILYLDRVPDSAAVNTSVELAKISGRGQASGLVNAVLRKIAQNKTALPPIPERDEAKYLSIRYSHPKWLVKRLLSILGREETEAFLAANNDTPPLTVQVNPLKTNAESLIKELEGWGVKATPHPWVPGCLELTGAGDLTTLAPFREGKLLVQDPAARLVSLIAGVQPGQKVLDLCAAPGGKSFSAAFAMEDKGEIVSCDLHENKLKRIQEGAARLDLTSITTSAGDGRVFRPEWAERFDTVLVDAPCSGLGIIRKKPDVRYKKADDLFILPVIQTALLDNAARYVAPGGVLVYSTCTILPEENEQVTDAFLTEHSDFCRDGFTLPAPVGEAEGQLTLWPQRHGTDGFYICRMKRK</sequence>
<evidence type="ECO:0000313" key="16">
    <source>
        <dbReference type="Proteomes" id="UP000620327"/>
    </source>
</evidence>
<dbReference type="InterPro" id="IPR023267">
    <property type="entry name" value="RCMT"/>
</dbReference>
<organism evidence="15 16">
    <name type="scientific">Dysosmobacter segnis</name>
    <dbReference type="NCBI Taxonomy" id="2763042"/>
    <lineage>
        <taxon>Bacteria</taxon>
        <taxon>Bacillati</taxon>
        <taxon>Bacillota</taxon>
        <taxon>Clostridia</taxon>
        <taxon>Eubacteriales</taxon>
        <taxon>Oscillospiraceae</taxon>
        <taxon>Dysosmobacter</taxon>
    </lineage>
</organism>
<keyword evidence="9 13" id="KW-0694">RNA-binding</keyword>
<dbReference type="CDD" id="cd02440">
    <property type="entry name" value="AdoMet_MTases"/>
    <property type="match status" value="1"/>
</dbReference>
<evidence type="ECO:0000256" key="3">
    <source>
        <dbReference type="ARBA" id="ARBA00012140"/>
    </source>
</evidence>
<keyword evidence="5" id="KW-0698">rRNA processing</keyword>
<dbReference type="NCBIfam" id="TIGR00563">
    <property type="entry name" value="rsmB"/>
    <property type="match status" value="1"/>
</dbReference>
<dbReference type="GO" id="GO:0008649">
    <property type="term" value="F:rRNA methyltransferase activity"/>
    <property type="evidence" value="ECO:0007669"/>
    <property type="project" value="InterPro"/>
</dbReference>
<comment type="subcellular location">
    <subcellularLocation>
        <location evidence="2">Cytoplasm</location>
    </subcellularLocation>
</comment>
<keyword evidence="4" id="KW-0963">Cytoplasm</keyword>
<feature type="active site" description="Nucleophile" evidence="13">
    <location>
        <position position="380"/>
    </location>
</feature>
<keyword evidence="8 13" id="KW-0949">S-adenosyl-L-methionine</keyword>
<dbReference type="Gene3D" id="3.40.50.150">
    <property type="entry name" value="Vaccinia Virus protein VP39"/>
    <property type="match status" value="1"/>
</dbReference>
<evidence type="ECO:0000256" key="9">
    <source>
        <dbReference type="ARBA" id="ARBA00022884"/>
    </source>
</evidence>
<dbReference type="GO" id="GO:0005737">
    <property type="term" value="C:cytoplasm"/>
    <property type="evidence" value="ECO:0007669"/>
    <property type="project" value="UniProtKB-SubCell"/>
</dbReference>
<dbReference type="NCBIfam" id="NF011494">
    <property type="entry name" value="PRK14902.1"/>
    <property type="match status" value="1"/>
</dbReference>
<evidence type="ECO:0000256" key="5">
    <source>
        <dbReference type="ARBA" id="ARBA00022552"/>
    </source>
</evidence>
<dbReference type="RefSeq" id="WP_187013668.1">
    <property type="nucleotide sequence ID" value="NZ_JACOQI010000002.1"/>
</dbReference>
<dbReference type="GO" id="GO:0003723">
    <property type="term" value="F:RNA binding"/>
    <property type="evidence" value="ECO:0007669"/>
    <property type="project" value="UniProtKB-UniRule"/>
</dbReference>
<dbReference type="SUPFAM" id="SSF53335">
    <property type="entry name" value="S-adenosyl-L-methionine-dependent methyltransferases"/>
    <property type="match status" value="1"/>
</dbReference>
<dbReference type="InterPro" id="IPR035926">
    <property type="entry name" value="NusB-like_sf"/>
</dbReference>
<proteinExistence type="inferred from homology"/>
<evidence type="ECO:0000256" key="10">
    <source>
        <dbReference type="ARBA" id="ARBA00030399"/>
    </source>
</evidence>
<dbReference type="Pfam" id="PF01029">
    <property type="entry name" value="NusB"/>
    <property type="match status" value="1"/>
</dbReference>
<name>A0A923MEL3_9FIRM</name>
<feature type="binding site" evidence="13">
    <location>
        <position position="283"/>
    </location>
    <ligand>
        <name>S-adenosyl-L-methionine</name>
        <dbReference type="ChEBI" id="CHEBI:59789"/>
    </ligand>
</feature>
<dbReference type="InterPro" id="IPR001678">
    <property type="entry name" value="MeTrfase_RsmB-F_NOP2_dom"/>
</dbReference>
<protein>
    <recommendedName>
        <fullName evidence="3">16S rRNA (cytosine(967)-C(5))-methyltransferase</fullName>
        <ecNumber evidence="3">2.1.1.176</ecNumber>
    </recommendedName>
    <alternativeName>
        <fullName evidence="10">16S rRNA m5C967 methyltransferase</fullName>
    </alternativeName>
    <alternativeName>
        <fullName evidence="11">rRNA (cytosine-C(5)-)-methyltransferase RsmB</fullName>
    </alternativeName>
</protein>
<dbReference type="Gene3D" id="1.10.940.10">
    <property type="entry name" value="NusB-like"/>
    <property type="match status" value="1"/>
</dbReference>
<keyword evidence="16" id="KW-1185">Reference proteome</keyword>
<dbReference type="InterPro" id="IPR054728">
    <property type="entry name" value="RsmB-like_ferredoxin"/>
</dbReference>
<feature type="binding site" evidence="13">
    <location>
        <position position="328"/>
    </location>
    <ligand>
        <name>S-adenosyl-L-methionine</name>
        <dbReference type="ChEBI" id="CHEBI:59789"/>
    </ligand>
</feature>
<evidence type="ECO:0000256" key="7">
    <source>
        <dbReference type="ARBA" id="ARBA00022679"/>
    </source>
</evidence>
<comment type="similarity">
    <text evidence="13">Belongs to the class I-like SAM-binding methyltransferase superfamily. RsmB/NOP family.</text>
</comment>
<evidence type="ECO:0000259" key="14">
    <source>
        <dbReference type="PROSITE" id="PS51686"/>
    </source>
</evidence>
<dbReference type="SUPFAM" id="SSF48013">
    <property type="entry name" value="NusB-like"/>
    <property type="match status" value="1"/>
</dbReference>
<evidence type="ECO:0000256" key="11">
    <source>
        <dbReference type="ARBA" id="ARBA00031088"/>
    </source>
</evidence>
<dbReference type="GO" id="GO:0006355">
    <property type="term" value="P:regulation of DNA-templated transcription"/>
    <property type="evidence" value="ECO:0007669"/>
    <property type="project" value="InterPro"/>
</dbReference>
<evidence type="ECO:0000256" key="8">
    <source>
        <dbReference type="ARBA" id="ARBA00022691"/>
    </source>
</evidence>
<evidence type="ECO:0000256" key="12">
    <source>
        <dbReference type="ARBA" id="ARBA00047283"/>
    </source>
</evidence>
<dbReference type="Proteomes" id="UP000620327">
    <property type="component" value="Unassembled WGS sequence"/>
</dbReference>
<evidence type="ECO:0000313" key="15">
    <source>
        <dbReference type="EMBL" id="MBC5769287.1"/>
    </source>
</evidence>
<dbReference type="Pfam" id="PF22458">
    <property type="entry name" value="RsmF-B_ferredox"/>
    <property type="match status" value="1"/>
</dbReference>
<dbReference type="PANTHER" id="PTHR22807">
    <property type="entry name" value="NOP2 YEAST -RELATED NOL1/NOP2/FMU SUN DOMAIN-CONTAINING"/>
    <property type="match status" value="1"/>
</dbReference>
<evidence type="ECO:0000256" key="2">
    <source>
        <dbReference type="ARBA" id="ARBA00004496"/>
    </source>
</evidence>
<dbReference type="InterPro" id="IPR006027">
    <property type="entry name" value="NusB_RsmB_TIM44"/>
</dbReference>
<dbReference type="EC" id="2.1.1.176" evidence="3"/>
<dbReference type="PANTHER" id="PTHR22807:SF53">
    <property type="entry name" value="RIBOSOMAL RNA SMALL SUBUNIT METHYLTRANSFERASE B-RELATED"/>
    <property type="match status" value="1"/>
</dbReference>
<evidence type="ECO:0000256" key="6">
    <source>
        <dbReference type="ARBA" id="ARBA00022603"/>
    </source>
</evidence>
<evidence type="ECO:0000256" key="4">
    <source>
        <dbReference type="ARBA" id="ARBA00022490"/>
    </source>
</evidence>
<dbReference type="InterPro" id="IPR049560">
    <property type="entry name" value="MeTrfase_RsmB-F_NOP2_cat"/>
</dbReference>
<feature type="binding site" evidence="13">
    <location>
        <begin position="259"/>
        <end position="265"/>
    </location>
    <ligand>
        <name>S-adenosyl-L-methionine</name>
        <dbReference type="ChEBI" id="CHEBI:59789"/>
    </ligand>
</feature>
<feature type="binding site" evidence="13">
    <location>
        <position position="310"/>
    </location>
    <ligand>
        <name>S-adenosyl-L-methionine</name>
        <dbReference type="ChEBI" id="CHEBI:59789"/>
    </ligand>
</feature>
<dbReference type="Pfam" id="PF01189">
    <property type="entry name" value="Methyltr_RsmB-F"/>
    <property type="match status" value="1"/>
</dbReference>
<comment type="catalytic activity">
    <reaction evidence="12">
        <text>cytidine(967) in 16S rRNA + S-adenosyl-L-methionine = 5-methylcytidine(967) in 16S rRNA + S-adenosyl-L-homocysteine + H(+)</text>
        <dbReference type="Rhea" id="RHEA:42748"/>
        <dbReference type="Rhea" id="RHEA-COMP:10219"/>
        <dbReference type="Rhea" id="RHEA-COMP:10220"/>
        <dbReference type="ChEBI" id="CHEBI:15378"/>
        <dbReference type="ChEBI" id="CHEBI:57856"/>
        <dbReference type="ChEBI" id="CHEBI:59789"/>
        <dbReference type="ChEBI" id="CHEBI:74483"/>
        <dbReference type="ChEBI" id="CHEBI:82748"/>
        <dbReference type="EC" id="2.1.1.176"/>
    </reaction>
</comment>
<dbReference type="AlphaFoldDB" id="A0A923MEL3"/>
<dbReference type="PROSITE" id="PS51686">
    <property type="entry name" value="SAM_MT_RSMB_NOP"/>
    <property type="match status" value="1"/>
</dbReference>